<dbReference type="EMBL" id="FQXS01000065">
    <property type="protein sequence ID" value="SHI15682.1"/>
    <property type="molecule type" value="Genomic_DNA"/>
</dbReference>
<gene>
    <name evidence="1" type="ORF">SAMN02745124_04465</name>
</gene>
<name>A0A1M5YUA5_9BACT</name>
<evidence type="ECO:0000313" key="2">
    <source>
        <dbReference type="Proteomes" id="UP000184139"/>
    </source>
</evidence>
<proteinExistence type="predicted"/>
<sequence>MKPEDVAEEAKEIKPVDICQWTAERLVKLPKDKALSPNLLGIYKGHWSINSITKWLEERYKNTNNPGSVKMSCCNLLRASIKRASEV</sequence>
<protein>
    <submittedName>
        <fullName evidence="1">Uncharacterized protein</fullName>
    </submittedName>
</protein>
<reference evidence="1 2" key="1">
    <citation type="submission" date="2016-11" db="EMBL/GenBank/DDBJ databases">
        <authorList>
            <person name="Jaros S."/>
            <person name="Januszkiewicz K."/>
            <person name="Wedrychowicz H."/>
        </authorList>
    </citation>
    <scope>NUCLEOTIDE SEQUENCE [LARGE SCALE GENOMIC DNA]</scope>
    <source>
        <strain evidence="1 2">DSM 9705</strain>
    </source>
</reference>
<dbReference type="Proteomes" id="UP000184139">
    <property type="component" value="Unassembled WGS sequence"/>
</dbReference>
<organism evidence="1 2">
    <name type="scientific">Desulfofustis glycolicus DSM 9705</name>
    <dbReference type="NCBI Taxonomy" id="1121409"/>
    <lineage>
        <taxon>Bacteria</taxon>
        <taxon>Pseudomonadati</taxon>
        <taxon>Thermodesulfobacteriota</taxon>
        <taxon>Desulfobulbia</taxon>
        <taxon>Desulfobulbales</taxon>
        <taxon>Desulfocapsaceae</taxon>
        <taxon>Desulfofustis</taxon>
    </lineage>
</organism>
<dbReference type="STRING" id="1121409.SAMN02745124_04465"/>
<dbReference type="RefSeq" id="WP_073379567.1">
    <property type="nucleotide sequence ID" value="NZ_FQXS01000065.1"/>
</dbReference>
<dbReference type="AlphaFoldDB" id="A0A1M5YUA5"/>
<accession>A0A1M5YUA5</accession>
<keyword evidence="2" id="KW-1185">Reference proteome</keyword>
<evidence type="ECO:0000313" key="1">
    <source>
        <dbReference type="EMBL" id="SHI15682.1"/>
    </source>
</evidence>